<dbReference type="Gene3D" id="3.90.1310.10">
    <property type="entry name" value="Penicillin-binding protein 2a (Domain 2)"/>
    <property type="match status" value="1"/>
</dbReference>
<reference evidence="6 7" key="1">
    <citation type="journal article" date="2016" name="Nat. Commun.">
        <title>Thousands of microbial genomes shed light on interconnected biogeochemical processes in an aquifer system.</title>
        <authorList>
            <person name="Anantharaman K."/>
            <person name="Brown C.T."/>
            <person name="Hug L.A."/>
            <person name="Sharon I."/>
            <person name="Castelle C.J."/>
            <person name="Probst A.J."/>
            <person name="Thomas B.C."/>
            <person name="Singh A."/>
            <person name="Wilkins M.J."/>
            <person name="Karaoz U."/>
            <person name="Brodie E.L."/>
            <person name="Williams K.H."/>
            <person name="Hubbard S.S."/>
            <person name="Banfield J.F."/>
        </authorList>
    </citation>
    <scope>NUCLEOTIDE SEQUENCE [LARGE SCALE GENOMIC DNA]</scope>
</reference>
<protein>
    <recommendedName>
        <fullName evidence="8">Penicillin-binding protein transpeptidase domain-containing protein</fullName>
    </recommendedName>
</protein>
<dbReference type="InterPro" id="IPR001460">
    <property type="entry name" value="PCN-bd_Tpept"/>
</dbReference>
<dbReference type="Pfam" id="PF00905">
    <property type="entry name" value="Transpeptidase"/>
    <property type="match status" value="1"/>
</dbReference>
<dbReference type="InterPro" id="IPR050515">
    <property type="entry name" value="Beta-lactam/transpept"/>
</dbReference>
<dbReference type="SUPFAM" id="SSF56519">
    <property type="entry name" value="Penicillin binding protein dimerisation domain"/>
    <property type="match status" value="1"/>
</dbReference>
<gene>
    <name evidence="6" type="ORF">A2930_00100</name>
</gene>
<comment type="caution">
    <text evidence="6">The sequence shown here is derived from an EMBL/GenBank/DDBJ whole genome shotgun (WGS) entry which is preliminary data.</text>
</comment>
<dbReference type="Gene3D" id="3.40.710.10">
    <property type="entry name" value="DD-peptidase/beta-lactamase superfamily"/>
    <property type="match status" value="1"/>
</dbReference>
<dbReference type="PANTHER" id="PTHR30627">
    <property type="entry name" value="PEPTIDOGLYCAN D,D-TRANSPEPTIDASE"/>
    <property type="match status" value="1"/>
</dbReference>
<dbReference type="STRING" id="1798351.A2930_00100"/>
<dbReference type="EMBL" id="MFID01000020">
    <property type="protein sequence ID" value="OGF81006.1"/>
    <property type="molecule type" value="Genomic_DNA"/>
</dbReference>
<evidence type="ECO:0000256" key="1">
    <source>
        <dbReference type="ARBA" id="ARBA00004370"/>
    </source>
</evidence>
<dbReference type="SUPFAM" id="SSF56601">
    <property type="entry name" value="beta-lactamase/transpeptidase-like"/>
    <property type="match status" value="1"/>
</dbReference>
<dbReference type="GO" id="GO:0071555">
    <property type="term" value="P:cell wall organization"/>
    <property type="evidence" value="ECO:0007669"/>
    <property type="project" value="TreeGrafter"/>
</dbReference>
<dbReference type="GO" id="GO:0005886">
    <property type="term" value="C:plasma membrane"/>
    <property type="evidence" value="ECO:0007669"/>
    <property type="project" value="TreeGrafter"/>
</dbReference>
<dbReference type="GO" id="GO:0008658">
    <property type="term" value="F:penicillin binding"/>
    <property type="evidence" value="ECO:0007669"/>
    <property type="project" value="InterPro"/>
</dbReference>
<evidence type="ECO:0000256" key="3">
    <source>
        <dbReference type="SAM" id="Phobius"/>
    </source>
</evidence>
<dbReference type="InterPro" id="IPR036138">
    <property type="entry name" value="PBP_dimer_sf"/>
</dbReference>
<organism evidence="6 7">
    <name type="scientific">Candidatus Giovannonibacteria bacterium RIFCSPLOWO2_01_FULL_45_34</name>
    <dbReference type="NCBI Taxonomy" id="1798351"/>
    <lineage>
        <taxon>Bacteria</taxon>
        <taxon>Candidatus Giovannoniibacteriota</taxon>
    </lineage>
</organism>
<dbReference type="InterPro" id="IPR005311">
    <property type="entry name" value="PBP_dimer"/>
</dbReference>
<proteinExistence type="predicted"/>
<evidence type="ECO:0000256" key="2">
    <source>
        <dbReference type="ARBA" id="ARBA00023136"/>
    </source>
</evidence>
<keyword evidence="2 3" id="KW-0472">Membrane</keyword>
<evidence type="ECO:0008006" key="8">
    <source>
        <dbReference type="Google" id="ProtNLM"/>
    </source>
</evidence>
<feature type="domain" description="Penicillin-binding protein transpeptidase" evidence="4">
    <location>
        <begin position="252"/>
        <end position="548"/>
    </location>
</feature>
<feature type="transmembrane region" description="Helical" evidence="3">
    <location>
        <begin position="12"/>
        <end position="34"/>
    </location>
</feature>
<dbReference type="Proteomes" id="UP000178114">
    <property type="component" value="Unassembled WGS sequence"/>
</dbReference>
<dbReference type="InterPro" id="IPR012338">
    <property type="entry name" value="Beta-lactam/transpept-like"/>
</dbReference>
<accession>A0A1F5WZC7</accession>
<name>A0A1F5WZC7_9BACT</name>
<dbReference type="Pfam" id="PF03717">
    <property type="entry name" value="PBP_dimer"/>
    <property type="match status" value="1"/>
</dbReference>
<dbReference type="Gene3D" id="3.30.450.330">
    <property type="match status" value="1"/>
</dbReference>
<comment type="subcellular location">
    <subcellularLocation>
        <location evidence="1">Membrane</location>
    </subcellularLocation>
</comment>
<evidence type="ECO:0000313" key="6">
    <source>
        <dbReference type="EMBL" id="OGF81006.1"/>
    </source>
</evidence>
<keyword evidence="3" id="KW-1133">Transmembrane helix</keyword>
<dbReference type="PANTHER" id="PTHR30627:SF1">
    <property type="entry name" value="PEPTIDOGLYCAN D,D-TRANSPEPTIDASE FTSI"/>
    <property type="match status" value="1"/>
</dbReference>
<evidence type="ECO:0000259" key="5">
    <source>
        <dbReference type="Pfam" id="PF03717"/>
    </source>
</evidence>
<evidence type="ECO:0000313" key="7">
    <source>
        <dbReference type="Proteomes" id="UP000178114"/>
    </source>
</evidence>
<evidence type="ECO:0000259" key="4">
    <source>
        <dbReference type="Pfam" id="PF00905"/>
    </source>
</evidence>
<dbReference type="AlphaFoldDB" id="A0A1F5WZC7"/>
<sequence>MWLQKKNSISTNRLNILVSAVLFIGVLIGVRLFFLQIVMNDYYENKAKGQQSMSLTLEARRGNIYLKNKNGEEVAAASTEQGYTLYLNNKFIAGSEGLFEKLNAVTPIDKEVFSKAVSRANDPYEILKRHVSAEEGGKIDALAIPGVGLEDASWRVYPAGNLLSHVLGFVGSSDGSGQYGIEKYYNDTLDGENKSVVADKDAKGFLIAITNQFGSTPSHGEDIRLTIDPDLQKFIEAEIEAVKIKWSADSAGIVIVEPKTGKILAMAAVPSFDPNNYQNEKDLKVFLNPFTQKIFEMGSVFKPLTMAAALNEGALTENTTYIDTGEVKIGAATIKNFDGKSHGRQNMTQVLEESLNTGAVFAMRKLGEQKFKTYLHNYGLGEKLGIDLPGELKGDLSNLDTGRELEFATASFGQGVAVTPIELAMALSSLGNGGNLIRPYLRNDPGREPVVIRRVLSPETSTVISKMLVDVVDMKLAGGEAKIDGYSIAAKTGTAQMPNIGAKGYSGEYLHTFFGYFPAYDPQYLILLFLERPQGVKYASQSLTAPFSKITQFIINYYTLPPDR</sequence>
<keyword evidence="3" id="KW-0812">Transmembrane</keyword>
<feature type="domain" description="Penicillin-binding protein dimerisation" evidence="5">
    <location>
        <begin position="57"/>
        <end position="205"/>
    </location>
</feature>